<dbReference type="NCBIfam" id="TIGR01251">
    <property type="entry name" value="ribP_PPkin"/>
    <property type="match status" value="1"/>
</dbReference>
<keyword evidence="4 17" id="KW-0808">Transferase</keyword>
<dbReference type="EMBL" id="LN879502">
    <property type="protein sequence ID" value="CUI17187.1"/>
    <property type="molecule type" value="Genomic_DNA"/>
</dbReference>
<evidence type="ECO:0000313" key="17">
    <source>
        <dbReference type="EMBL" id="CUI17187.1"/>
    </source>
</evidence>
<evidence type="ECO:0000256" key="6">
    <source>
        <dbReference type="ARBA" id="ARBA00022727"/>
    </source>
</evidence>
<comment type="function">
    <text evidence="13">Involved in the biosynthesis of the central metabolite phospho-alpha-D-ribosyl-1-pyrophosphate (PRPP) via the transfer of pyrophosphoryl group from ATP to 1-hydroxyl of ribose-5-phosphate (Rib-5-P).</text>
</comment>
<evidence type="ECO:0000256" key="12">
    <source>
        <dbReference type="ARBA" id="ARBA00049535"/>
    </source>
</evidence>
<protein>
    <recommendedName>
        <fullName evidence="15">Ribose-phosphate pyrophosphokinase</fullName>
        <ecNumber evidence="3">2.7.6.1</ecNumber>
    </recommendedName>
    <alternativeName>
        <fullName evidence="11">Phosphoribosyl pyrophosphate synthase</fullName>
    </alternativeName>
</protein>
<keyword evidence="6" id="KW-0545">Nucleotide biosynthesis</keyword>
<dbReference type="FunCoup" id="A0A0U5ESG8">
    <property type="interactions" value="437"/>
</dbReference>
<dbReference type="GO" id="GO:0016301">
    <property type="term" value="F:kinase activity"/>
    <property type="evidence" value="ECO:0007669"/>
    <property type="project" value="UniProtKB-KW"/>
</dbReference>
<dbReference type="CDD" id="cd06223">
    <property type="entry name" value="PRTases_typeI"/>
    <property type="match status" value="1"/>
</dbReference>
<dbReference type="Pfam" id="PF14572">
    <property type="entry name" value="Pribosyl_synth"/>
    <property type="match status" value="1"/>
</dbReference>
<keyword evidence="8 17" id="KW-0418">Kinase</keyword>
<dbReference type="PANTHER" id="PTHR10210:SF32">
    <property type="entry name" value="RIBOSE-PHOSPHATE PYROPHOSPHOKINASE 2"/>
    <property type="match status" value="1"/>
</dbReference>
<dbReference type="GO" id="GO:0006015">
    <property type="term" value="P:5-phosphoribose 1-diphosphate biosynthetic process"/>
    <property type="evidence" value="ECO:0007669"/>
    <property type="project" value="TreeGrafter"/>
</dbReference>
<dbReference type="GO" id="GO:0000287">
    <property type="term" value="F:magnesium ion binding"/>
    <property type="evidence" value="ECO:0007669"/>
    <property type="project" value="InterPro"/>
</dbReference>
<name>A0A0U5ESG8_9BACT</name>
<dbReference type="NCBIfam" id="NF002320">
    <property type="entry name" value="PRK01259.1"/>
    <property type="match status" value="1"/>
</dbReference>
<gene>
    <name evidence="17" type="primary">prs</name>
    <name evidence="17" type="ORF">PNK_1577</name>
</gene>
<evidence type="ECO:0000256" key="15">
    <source>
        <dbReference type="ARBA" id="ARBA00069492"/>
    </source>
</evidence>
<dbReference type="GO" id="GO:0005524">
    <property type="term" value="F:ATP binding"/>
    <property type="evidence" value="ECO:0007669"/>
    <property type="project" value="UniProtKB-KW"/>
</dbReference>
<evidence type="ECO:0000256" key="4">
    <source>
        <dbReference type="ARBA" id="ARBA00022679"/>
    </source>
</evidence>
<comment type="pathway">
    <text evidence="2">Metabolic intermediate biosynthesis; 5-phospho-alpha-D-ribose 1-diphosphate biosynthesis; 5-phospho-alpha-D-ribose 1-diphosphate from D-ribose 5-phosphate (route I): step 1/1.</text>
</comment>
<dbReference type="GO" id="GO:0002189">
    <property type="term" value="C:ribose phosphate diphosphokinase complex"/>
    <property type="evidence" value="ECO:0007669"/>
    <property type="project" value="TreeGrafter"/>
</dbReference>
<dbReference type="FunFam" id="3.40.50.2020:FF:000001">
    <property type="entry name" value="Ribose-phosphate pyrophosphokinase"/>
    <property type="match status" value="1"/>
</dbReference>
<evidence type="ECO:0000256" key="1">
    <source>
        <dbReference type="ARBA" id="ARBA00001946"/>
    </source>
</evidence>
<dbReference type="SMART" id="SM01400">
    <property type="entry name" value="Pribosyltran_N"/>
    <property type="match status" value="1"/>
</dbReference>
<organism evidence="17 18">
    <name type="scientific">Candidatus Protochlamydia naegleriophila</name>
    <dbReference type="NCBI Taxonomy" id="389348"/>
    <lineage>
        <taxon>Bacteria</taxon>
        <taxon>Pseudomonadati</taxon>
        <taxon>Chlamydiota</taxon>
        <taxon>Chlamydiia</taxon>
        <taxon>Parachlamydiales</taxon>
        <taxon>Parachlamydiaceae</taxon>
        <taxon>Candidatus Protochlamydia</taxon>
    </lineage>
</organism>
<comment type="cofactor">
    <cofactor evidence="1">
        <name>Mg(2+)</name>
        <dbReference type="ChEBI" id="CHEBI:18420"/>
    </cofactor>
</comment>
<dbReference type="GO" id="GO:0004749">
    <property type="term" value="F:ribose phosphate diphosphokinase activity"/>
    <property type="evidence" value="ECO:0007669"/>
    <property type="project" value="UniProtKB-EC"/>
</dbReference>
<dbReference type="InterPro" id="IPR005946">
    <property type="entry name" value="Rib-P_diPkinase"/>
</dbReference>
<keyword evidence="7" id="KW-0547">Nucleotide-binding</keyword>
<evidence type="ECO:0000256" key="13">
    <source>
        <dbReference type="ARBA" id="ARBA00054914"/>
    </source>
</evidence>
<dbReference type="GO" id="GO:0005737">
    <property type="term" value="C:cytoplasm"/>
    <property type="evidence" value="ECO:0007669"/>
    <property type="project" value="TreeGrafter"/>
</dbReference>
<comment type="similarity">
    <text evidence="14">Belongs to the ribose-phosphate pyrophosphokinase family. Class I subfamily.</text>
</comment>
<dbReference type="RefSeq" id="WP_059062388.1">
    <property type="nucleotide sequence ID" value="NZ_LN879502.1"/>
</dbReference>
<accession>A0A0U5ESG8</accession>
<evidence type="ECO:0000256" key="5">
    <source>
        <dbReference type="ARBA" id="ARBA00022723"/>
    </source>
</evidence>
<dbReference type="Pfam" id="PF13793">
    <property type="entry name" value="Pribosyltran_N"/>
    <property type="match status" value="1"/>
</dbReference>
<dbReference type="EC" id="2.7.6.1" evidence="3"/>
<evidence type="ECO:0000256" key="14">
    <source>
        <dbReference type="ARBA" id="ARBA00061444"/>
    </source>
</evidence>
<evidence type="ECO:0000256" key="3">
    <source>
        <dbReference type="ARBA" id="ARBA00013247"/>
    </source>
</evidence>
<evidence type="ECO:0000256" key="8">
    <source>
        <dbReference type="ARBA" id="ARBA00022777"/>
    </source>
</evidence>
<evidence type="ECO:0000256" key="11">
    <source>
        <dbReference type="ARBA" id="ARBA00029942"/>
    </source>
</evidence>
<dbReference type="InParanoid" id="A0A0U5ESG8"/>
<dbReference type="AlphaFoldDB" id="A0A0U5ESG8"/>
<evidence type="ECO:0000256" key="10">
    <source>
        <dbReference type="ARBA" id="ARBA00022842"/>
    </source>
</evidence>
<keyword evidence="18" id="KW-1185">Reference proteome</keyword>
<dbReference type="InterPro" id="IPR029099">
    <property type="entry name" value="Pribosyltran_N"/>
</dbReference>
<dbReference type="InterPro" id="IPR029057">
    <property type="entry name" value="PRTase-like"/>
</dbReference>
<reference evidence="18" key="1">
    <citation type="submission" date="2015-09" db="EMBL/GenBank/DDBJ databases">
        <authorList>
            <person name="Bertelli C."/>
        </authorList>
    </citation>
    <scope>NUCLEOTIDE SEQUENCE [LARGE SCALE GENOMIC DNA]</scope>
    <source>
        <strain evidence="18">KNic</strain>
    </source>
</reference>
<feature type="domain" description="Ribose-phosphate pyrophosphokinase N-terminal" evidence="16">
    <location>
        <begin position="10"/>
        <end position="124"/>
    </location>
</feature>
<evidence type="ECO:0000259" key="16">
    <source>
        <dbReference type="Pfam" id="PF13793"/>
    </source>
</evidence>
<keyword evidence="9" id="KW-0067">ATP-binding</keyword>
<dbReference type="KEGG" id="pnl:PNK_1577"/>
<dbReference type="PANTHER" id="PTHR10210">
    <property type="entry name" value="RIBOSE-PHOSPHATE DIPHOSPHOKINASE FAMILY MEMBER"/>
    <property type="match status" value="1"/>
</dbReference>
<dbReference type="Proteomes" id="UP000069902">
    <property type="component" value="Chromosome cPNK"/>
</dbReference>
<comment type="catalytic activity">
    <reaction evidence="12">
        <text>D-ribose 5-phosphate + ATP = 5-phospho-alpha-D-ribose 1-diphosphate + AMP + H(+)</text>
        <dbReference type="Rhea" id="RHEA:15609"/>
        <dbReference type="ChEBI" id="CHEBI:15378"/>
        <dbReference type="ChEBI" id="CHEBI:30616"/>
        <dbReference type="ChEBI" id="CHEBI:58017"/>
        <dbReference type="ChEBI" id="CHEBI:78346"/>
        <dbReference type="ChEBI" id="CHEBI:456215"/>
        <dbReference type="EC" id="2.7.6.1"/>
    </reaction>
</comment>
<evidence type="ECO:0000256" key="9">
    <source>
        <dbReference type="ARBA" id="ARBA00022840"/>
    </source>
</evidence>
<dbReference type="SUPFAM" id="SSF53271">
    <property type="entry name" value="PRTase-like"/>
    <property type="match status" value="1"/>
</dbReference>
<keyword evidence="10" id="KW-0460">Magnesium</keyword>
<keyword evidence="5" id="KW-0479">Metal-binding</keyword>
<evidence type="ECO:0000313" key="18">
    <source>
        <dbReference type="Proteomes" id="UP000069902"/>
    </source>
</evidence>
<evidence type="ECO:0000256" key="7">
    <source>
        <dbReference type="ARBA" id="ARBA00022741"/>
    </source>
</evidence>
<evidence type="ECO:0000256" key="2">
    <source>
        <dbReference type="ARBA" id="ARBA00004996"/>
    </source>
</evidence>
<dbReference type="PATRIC" id="fig|389348.3.peg.1765"/>
<dbReference type="Gene3D" id="3.40.50.2020">
    <property type="match status" value="2"/>
</dbReference>
<dbReference type="STRING" id="389348.PNK_1577"/>
<dbReference type="GO" id="GO:0006164">
    <property type="term" value="P:purine nucleotide biosynthetic process"/>
    <property type="evidence" value="ECO:0007669"/>
    <property type="project" value="TreeGrafter"/>
</dbReference>
<sequence>MSFSFPQPLLFAGSSHLLLATEVASQLGISLGQVQLNQFPDGEIAVQILESVRGRDVFVLQSIALDPNFYLMELLIIVDALKRASARSVVAVIPYFGYCRQDRKDKPRVPITAKLVANLLVEAGVTRILAVDLHAGQLQGFFDIPVDHVHGRQLLIDGLRDLELSRCVVVAPDIGSVKTARAFAGQLQVDFAVVDKHRLSAMEVGGLSLIGDVNGKDVLLADDMCSTGATLVSAAKACQEKGAKRIFGVITHGLFVDDAVNRIENSLLESVWMTNTIPYTERLKDGHKLKTISIAPLLAHAIQCIVSDESISSL</sequence>
<proteinExistence type="inferred from homology"/>
<dbReference type="InterPro" id="IPR000836">
    <property type="entry name" value="PRTase_dom"/>
</dbReference>